<reference evidence="2 3" key="1">
    <citation type="journal article" date="2012" name="PLoS Pathog.">
        <title>Diverse lifestyles and strategies of plant pathogenesis encoded in the genomes of eighteen Dothideomycetes fungi.</title>
        <authorList>
            <person name="Ohm R.A."/>
            <person name="Feau N."/>
            <person name="Henrissat B."/>
            <person name="Schoch C.L."/>
            <person name="Horwitz B.A."/>
            <person name="Barry K.W."/>
            <person name="Condon B.J."/>
            <person name="Copeland A.C."/>
            <person name="Dhillon B."/>
            <person name="Glaser F."/>
            <person name="Hesse C.N."/>
            <person name="Kosti I."/>
            <person name="LaButti K."/>
            <person name="Lindquist E.A."/>
            <person name="Lucas S."/>
            <person name="Salamov A.A."/>
            <person name="Bradshaw R.E."/>
            <person name="Ciuffetti L."/>
            <person name="Hamelin R.C."/>
            <person name="Kema G.H.J."/>
            <person name="Lawrence C."/>
            <person name="Scott J.A."/>
            <person name="Spatafora J.W."/>
            <person name="Turgeon B.G."/>
            <person name="de Wit P.J.G.M."/>
            <person name="Zhong S."/>
            <person name="Goodwin S.B."/>
            <person name="Grigoriev I.V."/>
        </authorList>
    </citation>
    <scope>NUCLEOTIDE SEQUENCE [LARGE SCALE GENOMIC DNA]</scope>
    <source>
        <strain evidence="3">C5 / ATCC 48332 / race O</strain>
    </source>
</reference>
<sequence length="61" mass="6516">TSTSEGNGRRGAWSHVMCHPTKIRHPAKLGMAIESRMASHPKHPAKGSRDGIDGIVGLSDK</sequence>
<feature type="region of interest" description="Disordered" evidence="1">
    <location>
        <begin position="37"/>
        <end position="61"/>
    </location>
</feature>
<feature type="non-terminal residue" evidence="2">
    <location>
        <position position="1"/>
    </location>
</feature>
<gene>
    <name evidence="2" type="ORF">COCHEDRAFT_1115247</name>
</gene>
<name>M2TY00_COCH5</name>
<accession>M2TY00</accession>
<organism evidence="2 3">
    <name type="scientific">Cochliobolus heterostrophus (strain C5 / ATCC 48332 / race O)</name>
    <name type="common">Southern corn leaf blight fungus</name>
    <name type="synonym">Bipolaris maydis</name>
    <dbReference type="NCBI Taxonomy" id="701091"/>
    <lineage>
        <taxon>Eukaryota</taxon>
        <taxon>Fungi</taxon>
        <taxon>Dikarya</taxon>
        <taxon>Ascomycota</taxon>
        <taxon>Pezizomycotina</taxon>
        <taxon>Dothideomycetes</taxon>
        <taxon>Pleosporomycetidae</taxon>
        <taxon>Pleosporales</taxon>
        <taxon>Pleosporineae</taxon>
        <taxon>Pleosporaceae</taxon>
        <taxon>Bipolaris</taxon>
    </lineage>
</organism>
<dbReference type="EMBL" id="KB445584">
    <property type="protein sequence ID" value="EMD86616.1"/>
    <property type="molecule type" value="Genomic_DNA"/>
</dbReference>
<dbReference type="HOGENOM" id="CLU_204100_0_0_1"/>
<evidence type="ECO:0000313" key="2">
    <source>
        <dbReference type="EMBL" id="EMD86616.1"/>
    </source>
</evidence>
<dbReference type="AlphaFoldDB" id="M2TY00"/>
<proteinExistence type="predicted"/>
<reference evidence="3" key="2">
    <citation type="journal article" date="2013" name="PLoS Genet.">
        <title>Comparative genome structure, secondary metabolite, and effector coding capacity across Cochliobolus pathogens.</title>
        <authorList>
            <person name="Condon B.J."/>
            <person name="Leng Y."/>
            <person name="Wu D."/>
            <person name="Bushley K.E."/>
            <person name="Ohm R.A."/>
            <person name="Otillar R."/>
            <person name="Martin J."/>
            <person name="Schackwitz W."/>
            <person name="Grimwood J."/>
            <person name="MohdZainudin N."/>
            <person name="Xue C."/>
            <person name="Wang R."/>
            <person name="Manning V.A."/>
            <person name="Dhillon B."/>
            <person name="Tu Z.J."/>
            <person name="Steffenson B.J."/>
            <person name="Salamov A."/>
            <person name="Sun H."/>
            <person name="Lowry S."/>
            <person name="LaButti K."/>
            <person name="Han J."/>
            <person name="Copeland A."/>
            <person name="Lindquist E."/>
            <person name="Barry K."/>
            <person name="Schmutz J."/>
            <person name="Baker S.E."/>
            <person name="Ciuffetti L.M."/>
            <person name="Grigoriev I.V."/>
            <person name="Zhong S."/>
            <person name="Turgeon B.G."/>
        </authorList>
    </citation>
    <scope>NUCLEOTIDE SEQUENCE [LARGE SCALE GENOMIC DNA]</scope>
    <source>
        <strain evidence="3">C5 / ATCC 48332 / race O</strain>
    </source>
</reference>
<evidence type="ECO:0000256" key="1">
    <source>
        <dbReference type="SAM" id="MobiDB-lite"/>
    </source>
</evidence>
<evidence type="ECO:0000313" key="3">
    <source>
        <dbReference type="Proteomes" id="UP000016936"/>
    </source>
</evidence>
<dbReference type="Proteomes" id="UP000016936">
    <property type="component" value="Unassembled WGS sequence"/>
</dbReference>
<protein>
    <submittedName>
        <fullName evidence="2">Uncharacterized protein</fullName>
    </submittedName>
</protein>
<keyword evidence="3" id="KW-1185">Reference proteome</keyword>